<protein>
    <submittedName>
        <fullName evidence="1">Uncharacterized protein</fullName>
    </submittedName>
</protein>
<evidence type="ECO:0000313" key="2">
    <source>
        <dbReference type="Proteomes" id="UP000295302"/>
    </source>
</evidence>
<dbReference type="OrthoDB" id="3536052at2"/>
<dbReference type="Proteomes" id="UP000295302">
    <property type="component" value="Unassembled WGS sequence"/>
</dbReference>
<dbReference type="RefSeq" id="WP_132616988.1">
    <property type="nucleotide sequence ID" value="NZ_SMKQ01000104.1"/>
</dbReference>
<gene>
    <name evidence="1" type="ORF">E1286_27675</name>
</gene>
<proteinExistence type="predicted"/>
<comment type="caution">
    <text evidence="1">The sequence shown here is derived from an EMBL/GenBank/DDBJ whole genome shotgun (WGS) entry which is preliminary data.</text>
</comment>
<evidence type="ECO:0000313" key="1">
    <source>
        <dbReference type="EMBL" id="TDD44156.1"/>
    </source>
</evidence>
<accession>A0A4R4YHD8</accession>
<reference evidence="1 2" key="1">
    <citation type="submission" date="2019-03" db="EMBL/GenBank/DDBJ databases">
        <title>Draft genome sequences of novel Actinobacteria.</title>
        <authorList>
            <person name="Sahin N."/>
            <person name="Ay H."/>
            <person name="Saygin H."/>
        </authorList>
    </citation>
    <scope>NUCLEOTIDE SEQUENCE [LARGE SCALE GENOMIC DNA]</scope>
    <source>
        <strain evidence="1 2">CH32</strain>
    </source>
</reference>
<dbReference type="EMBL" id="SMKQ01000104">
    <property type="protein sequence ID" value="TDD44156.1"/>
    <property type="molecule type" value="Genomic_DNA"/>
</dbReference>
<name>A0A4R4YHD8_9ACTN</name>
<dbReference type="AlphaFoldDB" id="A0A4R4YHD8"/>
<keyword evidence="2" id="KW-1185">Reference proteome</keyword>
<sequence length="82" mass="9105">MLTESAMLPDRTGAGLREVDVLITSHARDGRQVRIGVECRDHIQKPDITWVEQVVTKQADLELAAVSPWARSPKPVTTALSW</sequence>
<organism evidence="1 2">
    <name type="scientific">Nonomuraea terrae</name>
    <dbReference type="NCBI Taxonomy" id="2530383"/>
    <lineage>
        <taxon>Bacteria</taxon>
        <taxon>Bacillati</taxon>
        <taxon>Actinomycetota</taxon>
        <taxon>Actinomycetes</taxon>
        <taxon>Streptosporangiales</taxon>
        <taxon>Streptosporangiaceae</taxon>
        <taxon>Nonomuraea</taxon>
    </lineage>
</organism>